<dbReference type="Pfam" id="PF00046">
    <property type="entry name" value="Homeodomain"/>
    <property type="match status" value="1"/>
</dbReference>
<feature type="domain" description="Homeobox" evidence="9">
    <location>
        <begin position="94"/>
        <end position="154"/>
    </location>
</feature>
<sequence length="410" mass="47249">MEESLDGRGEGHSAAGFDSAAILNDDVSPTTSFCYNIPNLFNSLGSGSLCERPETEVSENYSTQEPAEEEPHQFEDDEEYSPNSGSKGGDIPKRKQRRYRTTFSNVQLEQLEAAFHKTHYPDVFFREELAMRIDLTEARVQVWFQNRRAKWRKQQKSGCEPYPPRSTRSPEQRSPSSLALEMRDFITIPVSSPQIINMAEASHQSNYIKNKQSTPAIHISALPTRQNQQIDLPSFSIPLQYNLGSFKKVDEDVHLDLESQEPPLNPWDTRMMPNFNLMHIKPLLENRDTDISDVKYEVKNENVARANYNDIQINRGIESDDILGKETVNEGQTISPDFEIERYQYNESDKRFREPYEEAIMEDGRNDFVCDSDFLCKNNFEKIDEKRNEFEDCHLLDGESNVSVGISNFE</sequence>
<evidence type="ECO:0000259" key="9">
    <source>
        <dbReference type="PROSITE" id="PS50071"/>
    </source>
</evidence>
<dbReference type="AlphaFoldDB" id="A0AAV1JCS1"/>
<evidence type="ECO:0000256" key="2">
    <source>
        <dbReference type="ARBA" id="ARBA00022473"/>
    </source>
</evidence>
<evidence type="ECO:0000313" key="11">
    <source>
        <dbReference type="Proteomes" id="UP001497472"/>
    </source>
</evidence>
<accession>A0AAV1JCS1</accession>
<comment type="caution">
    <text evidence="10">The sequence shown here is derived from an EMBL/GenBank/DDBJ whole genome shotgun (WGS) entry which is preliminary data.</text>
</comment>
<dbReference type="GO" id="GO:0000981">
    <property type="term" value="F:DNA-binding transcription factor activity, RNA polymerase II-specific"/>
    <property type="evidence" value="ECO:0007669"/>
    <property type="project" value="InterPro"/>
</dbReference>
<evidence type="ECO:0000256" key="4">
    <source>
        <dbReference type="ARBA" id="ARBA00023155"/>
    </source>
</evidence>
<evidence type="ECO:0000256" key="5">
    <source>
        <dbReference type="ARBA" id="ARBA00023242"/>
    </source>
</evidence>
<dbReference type="SUPFAM" id="SSF46689">
    <property type="entry name" value="Homeodomain-like"/>
    <property type="match status" value="1"/>
</dbReference>
<dbReference type="FunFam" id="1.10.10.60:FF:000102">
    <property type="entry name" value="Aristaless related homeobox"/>
    <property type="match status" value="1"/>
</dbReference>
<comment type="subcellular location">
    <subcellularLocation>
        <location evidence="1 6 7">Nucleus</location>
    </subcellularLocation>
</comment>
<dbReference type="EMBL" id="CAVLEF010000008">
    <property type="protein sequence ID" value="CAK1546727.1"/>
    <property type="molecule type" value="Genomic_DNA"/>
</dbReference>
<keyword evidence="11" id="KW-1185">Reference proteome</keyword>
<proteinExistence type="predicted"/>
<evidence type="ECO:0000256" key="7">
    <source>
        <dbReference type="RuleBase" id="RU000682"/>
    </source>
</evidence>
<evidence type="ECO:0000256" key="3">
    <source>
        <dbReference type="ARBA" id="ARBA00023125"/>
    </source>
</evidence>
<gene>
    <name evidence="10" type="ORF">LNINA_LOCUS6260</name>
</gene>
<evidence type="ECO:0000256" key="1">
    <source>
        <dbReference type="ARBA" id="ARBA00004123"/>
    </source>
</evidence>
<dbReference type="PANTHER" id="PTHR24329">
    <property type="entry name" value="HOMEOBOX PROTEIN ARISTALESS"/>
    <property type="match status" value="1"/>
</dbReference>
<keyword evidence="5 6" id="KW-0539">Nucleus</keyword>
<dbReference type="PROSITE" id="PS00027">
    <property type="entry name" value="HOMEOBOX_1"/>
    <property type="match status" value="1"/>
</dbReference>
<reference evidence="10 11" key="1">
    <citation type="submission" date="2023-11" db="EMBL/GenBank/DDBJ databases">
        <authorList>
            <person name="Okamura Y."/>
        </authorList>
    </citation>
    <scope>NUCLEOTIDE SEQUENCE [LARGE SCALE GENOMIC DNA]</scope>
</reference>
<dbReference type="InterPro" id="IPR009057">
    <property type="entry name" value="Homeodomain-like_sf"/>
</dbReference>
<feature type="region of interest" description="Disordered" evidence="8">
    <location>
        <begin position="154"/>
        <end position="176"/>
    </location>
</feature>
<dbReference type="CDD" id="cd00086">
    <property type="entry name" value="homeodomain"/>
    <property type="match status" value="1"/>
</dbReference>
<dbReference type="SMART" id="SM00389">
    <property type="entry name" value="HOX"/>
    <property type="match status" value="1"/>
</dbReference>
<dbReference type="PROSITE" id="PS50071">
    <property type="entry name" value="HOMEOBOX_2"/>
    <property type="match status" value="1"/>
</dbReference>
<dbReference type="GO" id="GO:0000977">
    <property type="term" value="F:RNA polymerase II transcription regulatory region sequence-specific DNA binding"/>
    <property type="evidence" value="ECO:0007669"/>
    <property type="project" value="TreeGrafter"/>
</dbReference>
<keyword evidence="4 6" id="KW-0371">Homeobox</keyword>
<evidence type="ECO:0000313" key="10">
    <source>
        <dbReference type="EMBL" id="CAK1546727.1"/>
    </source>
</evidence>
<feature type="DNA-binding region" description="Homeobox" evidence="6">
    <location>
        <begin position="96"/>
        <end position="155"/>
    </location>
</feature>
<dbReference type="InterPro" id="IPR001356">
    <property type="entry name" value="HD"/>
</dbReference>
<keyword evidence="3 6" id="KW-0238">DNA-binding</keyword>
<dbReference type="InterPro" id="IPR050649">
    <property type="entry name" value="Paired_Homeobox_TFs"/>
</dbReference>
<dbReference type="Gene3D" id="1.10.10.60">
    <property type="entry name" value="Homeodomain-like"/>
    <property type="match status" value="1"/>
</dbReference>
<dbReference type="InterPro" id="IPR017970">
    <property type="entry name" value="Homeobox_CS"/>
</dbReference>
<protein>
    <recommendedName>
        <fullName evidence="9">Homeobox domain-containing protein</fullName>
    </recommendedName>
</protein>
<feature type="compositionally biased region" description="Polar residues" evidence="8">
    <location>
        <begin position="166"/>
        <end position="176"/>
    </location>
</feature>
<evidence type="ECO:0000256" key="8">
    <source>
        <dbReference type="SAM" id="MobiDB-lite"/>
    </source>
</evidence>
<dbReference type="Proteomes" id="UP001497472">
    <property type="component" value="Unassembled WGS sequence"/>
</dbReference>
<evidence type="ECO:0000256" key="6">
    <source>
        <dbReference type="PROSITE-ProRule" id="PRU00108"/>
    </source>
</evidence>
<keyword evidence="2" id="KW-0217">Developmental protein</keyword>
<name>A0AAV1JCS1_9NEOP</name>
<dbReference type="GO" id="GO:0005634">
    <property type="term" value="C:nucleus"/>
    <property type="evidence" value="ECO:0007669"/>
    <property type="project" value="UniProtKB-SubCell"/>
</dbReference>
<organism evidence="10 11">
    <name type="scientific">Leptosia nina</name>
    <dbReference type="NCBI Taxonomy" id="320188"/>
    <lineage>
        <taxon>Eukaryota</taxon>
        <taxon>Metazoa</taxon>
        <taxon>Ecdysozoa</taxon>
        <taxon>Arthropoda</taxon>
        <taxon>Hexapoda</taxon>
        <taxon>Insecta</taxon>
        <taxon>Pterygota</taxon>
        <taxon>Neoptera</taxon>
        <taxon>Endopterygota</taxon>
        <taxon>Lepidoptera</taxon>
        <taxon>Glossata</taxon>
        <taxon>Ditrysia</taxon>
        <taxon>Papilionoidea</taxon>
        <taxon>Pieridae</taxon>
        <taxon>Pierinae</taxon>
        <taxon>Leptosia</taxon>
    </lineage>
</organism>
<dbReference type="PANTHER" id="PTHR24329:SF543">
    <property type="entry name" value="FI01017P-RELATED"/>
    <property type="match status" value="1"/>
</dbReference>
<feature type="region of interest" description="Disordered" evidence="8">
    <location>
        <begin position="51"/>
        <end position="98"/>
    </location>
</feature>